<name>A0A5E7CY94_PSEFL</name>
<reference evidence="1 2" key="1">
    <citation type="submission" date="2019-09" db="EMBL/GenBank/DDBJ databases">
        <authorList>
            <person name="Chandra G."/>
            <person name="Truman W A."/>
        </authorList>
    </citation>
    <scope>NUCLEOTIDE SEQUENCE [LARGE SCALE GENOMIC DNA]</scope>
    <source>
        <strain evidence="1">PS723</strain>
    </source>
</reference>
<accession>A0A5E7CY94</accession>
<organism evidence="1 2">
    <name type="scientific">Pseudomonas fluorescens</name>
    <dbReference type="NCBI Taxonomy" id="294"/>
    <lineage>
        <taxon>Bacteria</taxon>
        <taxon>Pseudomonadati</taxon>
        <taxon>Pseudomonadota</taxon>
        <taxon>Gammaproteobacteria</taxon>
        <taxon>Pseudomonadales</taxon>
        <taxon>Pseudomonadaceae</taxon>
        <taxon>Pseudomonas</taxon>
    </lineage>
</organism>
<dbReference type="NCBIfam" id="TIGR02285">
    <property type="entry name" value="TIGR02285 family protein"/>
    <property type="match status" value="1"/>
</dbReference>
<dbReference type="Proteomes" id="UP000379480">
    <property type="component" value="Unassembled WGS sequence"/>
</dbReference>
<dbReference type="EMBL" id="CABVHY010000015">
    <property type="protein sequence ID" value="VVO10023.1"/>
    <property type="molecule type" value="Genomic_DNA"/>
</dbReference>
<dbReference type="SUPFAM" id="SSF53850">
    <property type="entry name" value="Periplasmic binding protein-like II"/>
    <property type="match status" value="1"/>
</dbReference>
<dbReference type="InterPro" id="IPR011972">
    <property type="entry name" value="CHP02285"/>
</dbReference>
<dbReference type="AlphaFoldDB" id="A0A5E7CY94"/>
<gene>
    <name evidence="1" type="ORF">PS723_03344</name>
</gene>
<evidence type="ECO:0000313" key="2">
    <source>
        <dbReference type="Proteomes" id="UP000379480"/>
    </source>
</evidence>
<proteinExistence type="predicted"/>
<sequence length="289" mass="31869">MIRLLSIFTLLACLLAVPGVAQAKETLIWLLRDLPPLTIFEGPQKGRGAIDQLIPLLIASMPEYEHQIVRVNRARGMQMLLAPSFTCDPSLIWNKERAQRIVYSITSLRIMSNGLAVRLQDRAALAPFMVDGQVDLGSLLAASGKKLGVVAERSYGQPVDGLLHQAAAEVLAAHYGNDALGSLLQMQRLGRLSALLGYWPEIRYQAQQQGISPTELAFYPIKDTEKYQSIHVGCSDTAQGHQAITRINKALGGLRQDTLSGFYAAWLDPEMRRDYLADAKAFFQGPPQE</sequence>
<protein>
    <recommendedName>
        <fullName evidence="3">TIGR02285 family protein</fullName>
    </recommendedName>
</protein>
<evidence type="ECO:0000313" key="1">
    <source>
        <dbReference type="EMBL" id="VVO10023.1"/>
    </source>
</evidence>
<evidence type="ECO:0008006" key="3">
    <source>
        <dbReference type="Google" id="ProtNLM"/>
    </source>
</evidence>